<evidence type="ECO:0000313" key="4">
    <source>
        <dbReference type="Proteomes" id="UP000036313"/>
    </source>
</evidence>
<dbReference type="EMBL" id="JYNU01000014">
    <property type="protein sequence ID" value="KMO76046.1"/>
    <property type="molecule type" value="Genomic_DNA"/>
</dbReference>
<protein>
    <recommendedName>
        <fullName evidence="6">Transmembrane protein</fullName>
    </recommendedName>
</protein>
<organism evidence="2 4">
    <name type="scientific">Mycolicibacterium obuense</name>
    <dbReference type="NCBI Taxonomy" id="1807"/>
    <lineage>
        <taxon>Bacteria</taxon>
        <taxon>Bacillati</taxon>
        <taxon>Actinomycetota</taxon>
        <taxon>Actinomycetes</taxon>
        <taxon>Mycobacteriales</taxon>
        <taxon>Mycobacteriaceae</taxon>
        <taxon>Mycolicibacterium</taxon>
    </lineage>
</organism>
<reference evidence="2 4" key="1">
    <citation type="journal article" date="2015" name="Genome Biol. Evol.">
        <title>Characterization of Three Mycobacterium spp. with Potential Use in Bioremediation by Genome Sequencing and Comparative Genomics.</title>
        <authorList>
            <person name="Das S."/>
            <person name="Pettersson B.M."/>
            <person name="Behra P.R."/>
            <person name="Ramesh M."/>
            <person name="Dasgupta S."/>
            <person name="Bhattacharya A."/>
            <person name="Kirsebom L.A."/>
        </authorList>
    </citation>
    <scope>NUCLEOTIDE SEQUENCE [LARGE SCALE GENOMIC DNA]</scope>
    <source>
        <strain evidence="2 4">DSM 44075</strain>
    </source>
</reference>
<gene>
    <name evidence="3" type="ORF">EUA04_05735</name>
    <name evidence="2" type="ORF">MOBUDSM44075_02576</name>
</gene>
<reference evidence="3 5" key="2">
    <citation type="submission" date="2019-01" db="EMBL/GenBank/DDBJ databases">
        <title>High-quality-draft genome sequences of five non-tuberculosis mycobacteriaceae isolated from a nosocomial environment.</title>
        <authorList>
            <person name="Tiago I."/>
            <person name="Alarico S."/>
            <person name="Pereira S.G."/>
            <person name="Coelho C."/>
            <person name="Maranha A."/>
            <person name="Empadinhas N."/>
        </authorList>
    </citation>
    <scope>NUCLEOTIDE SEQUENCE [LARGE SCALE GENOMIC DNA]</scope>
    <source>
        <strain evidence="3 5">22DIII</strain>
    </source>
</reference>
<keyword evidence="1" id="KW-0812">Transmembrane</keyword>
<dbReference type="Proteomes" id="UP000036313">
    <property type="component" value="Unassembled WGS sequence"/>
</dbReference>
<evidence type="ECO:0000256" key="1">
    <source>
        <dbReference type="SAM" id="Phobius"/>
    </source>
</evidence>
<evidence type="ECO:0000313" key="3">
    <source>
        <dbReference type="EMBL" id="TDL12446.1"/>
    </source>
</evidence>
<dbReference type="RefSeq" id="WP_048423365.1">
    <property type="nucleotide sequence ID" value="NZ_JYNU01000014.1"/>
</dbReference>
<feature type="transmembrane region" description="Helical" evidence="1">
    <location>
        <begin position="43"/>
        <end position="67"/>
    </location>
</feature>
<evidence type="ECO:0000313" key="5">
    <source>
        <dbReference type="Proteomes" id="UP000294952"/>
    </source>
</evidence>
<keyword evidence="1" id="KW-0472">Membrane</keyword>
<sequence length="135" mass="14637">MTESTPTRPPDVDTGFWLWVLALPLMTAGFVVDLVSGEQRVSGLMLAIALVFLAVLVSVVATFLVLLRHGYRWTRTCLTGGAIATVVFSVSELFTVDRPEVAALIYAAVVIVGSVLVCGGVFLLHRKDAHDFFTR</sequence>
<feature type="transmembrane region" description="Helical" evidence="1">
    <location>
        <begin position="101"/>
        <end position="125"/>
    </location>
</feature>
<proteinExistence type="predicted"/>
<dbReference type="EMBL" id="SDLP01000001">
    <property type="protein sequence ID" value="TDL12446.1"/>
    <property type="molecule type" value="Genomic_DNA"/>
</dbReference>
<dbReference type="Proteomes" id="UP000294952">
    <property type="component" value="Unassembled WGS sequence"/>
</dbReference>
<feature type="transmembrane region" description="Helical" evidence="1">
    <location>
        <begin position="16"/>
        <end position="36"/>
    </location>
</feature>
<keyword evidence="1" id="KW-1133">Transmembrane helix</keyword>
<evidence type="ECO:0008006" key="6">
    <source>
        <dbReference type="Google" id="ProtNLM"/>
    </source>
</evidence>
<comment type="caution">
    <text evidence="2">The sequence shown here is derived from an EMBL/GenBank/DDBJ whole genome shotgun (WGS) entry which is preliminary data.</text>
</comment>
<dbReference type="PATRIC" id="fig|1807.14.peg.2599"/>
<evidence type="ECO:0000313" key="2">
    <source>
        <dbReference type="EMBL" id="KMO76046.1"/>
    </source>
</evidence>
<accession>A0A0J6YUA5</accession>
<name>A0A0J6YUA5_9MYCO</name>
<dbReference type="AlphaFoldDB" id="A0A0J6YUA5"/>